<dbReference type="GO" id="GO:0016747">
    <property type="term" value="F:acyltransferase activity, transferring groups other than amino-acyl groups"/>
    <property type="evidence" value="ECO:0007669"/>
    <property type="project" value="InterPro"/>
</dbReference>
<feature type="transmembrane region" description="Helical" evidence="1">
    <location>
        <begin position="142"/>
        <end position="161"/>
    </location>
</feature>
<keyword evidence="4" id="KW-1185">Reference proteome</keyword>
<feature type="transmembrane region" description="Helical" evidence="1">
    <location>
        <begin position="21"/>
        <end position="43"/>
    </location>
</feature>
<dbReference type="Proteomes" id="UP000056453">
    <property type="component" value="Unassembled WGS sequence"/>
</dbReference>
<dbReference type="GO" id="GO:0000271">
    <property type="term" value="P:polysaccharide biosynthetic process"/>
    <property type="evidence" value="ECO:0007669"/>
    <property type="project" value="TreeGrafter"/>
</dbReference>
<dbReference type="AlphaFoldDB" id="A0AAW3MQS9"/>
<feature type="transmembrane region" description="Helical" evidence="1">
    <location>
        <begin position="195"/>
        <end position="215"/>
    </location>
</feature>
<feature type="domain" description="Acyltransferase 3" evidence="2">
    <location>
        <begin position="8"/>
        <end position="273"/>
    </location>
</feature>
<dbReference type="Pfam" id="PF01757">
    <property type="entry name" value="Acyl_transf_3"/>
    <property type="match status" value="1"/>
</dbReference>
<evidence type="ECO:0000259" key="2">
    <source>
        <dbReference type="Pfam" id="PF01757"/>
    </source>
</evidence>
<evidence type="ECO:0000313" key="4">
    <source>
        <dbReference type="Proteomes" id="UP000056453"/>
    </source>
</evidence>
<keyword evidence="1" id="KW-0812">Transmembrane</keyword>
<feature type="transmembrane region" description="Helical" evidence="1">
    <location>
        <begin position="97"/>
        <end position="122"/>
    </location>
</feature>
<sequence length="305" mass="33989">MVSGAQSFRYSNYLVARIVRLYPPYVASVGIALGIFGGLAAIGAQWDAGWMNTSKPHLTASLALGHVLFIGVFPMGEINTVLWSLVYEMRISIAFPLILYAVSRFGTKAVAVFIGCSCLYWLRYKHVEWTWTETSVANLLETVHYATFFAMGAWLAINLEWLRMRLAKLLPRSRMLLALLAYVLFAYPFNDSFHLAQRALGDIFIGIGASLAIVLTIDFGDSATFRLGKWLGKVSYSLYLTHMPILQACIILLYRDHGPWITCATAIAIALTFARIFNAAIEVPSIRLGRMLTKRYSAPRLTADA</sequence>
<protein>
    <recommendedName>
        <fullName evidence="2">Acyltransferase 3 domain-containing protein</fullName>
    </recommendedName>
</protein>
<keyword evidence="1" id="KW-0472">Membrane</keyword>
<dbReference type="GO" id="GO:0016020">
    <property type="term" value="C:membrane"/>
    <property type="evidence" value="ECO:0007669"/>
    <property type="project" value="TreeGrafter"/>
</dbReference>
<keyword evidence="1" id="KW-1133">Transmembrane helix</keyword>
<comment type="caution">
    <text evidence="3">The sequence shown here is derived from an EMBL/GenBank/DDBJ whole genome shotgun (WGS) entry which is preliminary data.</text>
</comment>
<name>A0AAW3MQS9_9BURK</name>
<dbReference type="PANTHER" id="PTHR23028:SF53">
    <property type="entry name" value="ACYL_TRANSF_3 DOMAIN-CONTAINING PROTEIN"/>
    <property type="match status" value="1"/>
</dbReference>
<evidence type="ECO:0000313" key="3">
    <source>
        <dbReference type="EMBL" id="KVP89761.1"/>
    </source>
</evidence>
<dbReference type="InterPro" id="IPR050879">
    <property type="entry name" value="Acyltransferase_3"/>
</dbReference>
<feature type="transmembrane region" description="Helical" evidence="1">
    <location>
        <begin position="260"/>
        <end position="281"/>
    </location>
</feature>
<feature type="transmembrane region" description="Helical" evidence="1">
    <location>
        <begin position="236"/>
        <end position="254"/>
    </location>
</feature>
<organism evidence="3 4">
    <name type="scientific">Burkholderia ubonensis</name>
    <dbReference type="NCBI Taxonomy" id="101571"/>
    <lineage>
        <taxon>Bacteria</taxon>
        <taxon>Pseudomonadati</taxon>
        <taxon>Pseudomonadota</taxon>
        <taxon>Betaproteobacteria</taxon>
        <taxon>Burkholderiales</taxon>
        <taxon>Burkholderiaceae</taxon>
        <taxon>Burkholderia</taxon>
        <taxon>Burkholderia cepacia complex</taxon>
    </lineage>
</organism>
<feature type="transmembrane region" description="Helical" evidence="1">
    <location>
        <begin position="63"/>
        <end position="85"/>
    </location>
</feature>
<accession>A0AAW3MQS9</accession>
<gene>
    <name evidence="3" type="ORF">WJ96_19790</name>
</gene>
<dbReference type="InterPro" id="IPR002656">
    <property type="entry name" value="Acyl_transf_3_dom"/>
</dbReference>
<feature type="transmembrane region" description="Helical" evidence="1">
    <location>
        <begin position="173"/>
        <end position="189"/>
    </location>
</feature>
<dbReference type="PANTHER" id="PTHR23028">
    <property type="entry name" value="ACETYLTRANSFERASE"/>
    <property type="match status" value="1"/>
</dbReference>
<dbReference type="EMBL" id="LPBJ01000094">
    <property type="protein sequence ID" value="KVP89761.1"/>
    <property type="molecule type" value="Genomic_DNA"/>
</dbReference>
<proteinExistence type="predicted"/>
<reference evidence="3 4" key="1">
    <citation type="submission" date="2015-11" db="EMBL/GenBank/DDBJ databases">
        <title>Expanding the genomic diversity of Burkholderia species for the development of highly accurate diagnostics.</title>
        <authorList>
            <person name="Sahl J."/>
            <person name="Keim P."/>
            <person name="Wagner D."/>
        </authorList>
    </citation>
    <scope>NUCLEOTIDE SEQUENCE [LARGE SCALE GENOMIC DNA]</scope>
    <source>
        <strain evidence="3 4">MSMB1808WGS</strain>
    </source>
</reference>
<evidence type="ECO:0000256" key="1">
    <source>
        <dbReference type="SAM" id="Phobius"/>
    </source>
</evidence>